<accession>A0A220IGM2</accession>
<feature type="compositionally biased region" description="Basic residues" evidence="1">
    <location>
        <begin position="109"/>
        <end position="120"/>
    </location>
</feature>
<keyword evidence="3" id="KW-1185">Reference proteome</keyword>
<evidence type="ECO:0000313" key="3">
    <source>
        <dbReference type="Proteomes" id="UP000676270"/>
    </source>
</evidence>
<dbReference type="KEGG" id="vg:80535435"/>
<protein>
    <submittedName>
        <fullName evidence="2">ORF2</fullName>
    </submittedName>
</protein>
<dbReference type="EMBL" id="MF327554">
    <property type="protein sequence ID" value="ASH99126.1"/>
    <property type="molecule type" value="Genomic_DNA"/>
</dbReference>
<feature type="compositionally biased region" description="Low complexity" evidence="1">
    <location>
        <begin position="128"/>
        <end position="142"/>
    </location>
</feature>
<sequence>MHFYTNLVGSGEAQTPLQNPPSIRAINPRPVLSEIQYVLETLPQSEQQCSTRGTSTTPGSSRKTNSDSSFDSLIQMLLDQTKNPRRNRQKPKTRTTAKTTATVRQTGTQRRKRTRRTTRPSRRESPETESSGTSSSEEYSDY</sequence>
<reference evidence="2" key="1">
    <citation type="journal article" date="2017" name="Microbiome">
        <title>Virome comparisons in wild-diseased and healthy captive giant pandas.</title>
        <authorList>
            <person name="Zhang W."/>
            <person name="Yang S."/>
            <person name="Shan T."/>
            <person name="Hou R."/>
            <person name="Liu Z."/>
            <person name="Li W."/>
            <person name="Guo L."/>
            <person name="Wang Y."/>
            <person name="Chen P."/>
            <person name="Wang X."/>
            <person name="Feng F."/>
            <person name="Wang H."/>
            <person name="Chen C."/>
            <person name="Shen Q."/>
            <person name="Zhou C."/>
            <person name="Hua X."/>
            <person name="Cui L."/>
            <person name="Deng X."/>
            <person name="Zhang Z."/>
            <person name="Qi D."/>
            <person name="Delwart E."/>
        </authorList>
    </citation>
    <scope>NUCLEOTIDE SEQUENCE</scope>
    <source>
        <strain evidence="2">Gpan20724</strain>
    </source>
</reference>
<feature type="compositionally biased region" description="Basic residues" evidence="1">
    <location>
        <begin position="83"/>
        <end position="95"/>
    </location>
</feature>
<evidence type="ECO:0000256" key="1">
    <source>
        <dbReference type="SAM" id="MobiDB-lite"/>
    </source>
</evidence>
<feature type="compositionally biased region" description="Low complexity" evidence="1">
    <location>
        <begin position="96"/>
        <end position="108"/>
    </location>
</feature>
<organism evidence="2">
    <name type="scientific">Giant panda anellovirus</name>
    <dbReference type="NCBI Taxonomy" id="2016460"/>
    <lineage>
        <taxon>Viruses</taxon>
        <taxon>Monodnaviria</taxon>
        <taxon>Shotokuvirae</taxon>
        <taxon>Commensaviricota</taxon>
        <taxon>Cardeaviricetes</taxon>
        <taxon>Sanitavirales</taxon>
        <taxon>Anelloviridae</taxon>
    </lineage>
</organism>
<feature type="region of interest" description="Disordered" evidence="1">
    <location>
        <begin position="42"/>
        <end position="142"/>
    </location>
</feature>
<feature type="compositionally biased region" description="Low complexity" evidence="1">
    <location>
        <begin position="50"/>
        <end position="62"/>
    </location>
</feature>
<dbReference type="RefSeq" id="YP_010797540.1">
    <property type="nucleotide sequence ID" value="NC_076197.1"/>
</dbReference>
<feature type="compositionally biased region" description="Polar residues" evidence="1">
    <location>
        <begin position="12"/>
        <end position="21"/>
    </location>
</feature>
<proteinExistence type="predicted"/>
<dbReference type="Proteomes" id="UP000676270">
    <property type="component" value="Segment"/>
</dbReference>
<name>A0A220IGM2_9VIRU</name>
<dbReference type="GeneID" id="80535435"/>
<evidence type="ECO:0000313" key="2">
    <source>
        <dbReference type="EMBL" id="ASH99126.1"/>
    </source>
</evidence>
<feature type="region of interest" description="Disordered" evidence="1">
    <location>
        <begin position="1"/>
        <end position="23"/>
    </location>
</feature>